<dbReference type="InterPro" id="IPR008514">
    <property type="entry name" value="T6SS_Hcp"/>
</dbReference>
<evidence type="ECO:0000313" key="2">
    <source>
        <dbReference type="Proteomes" id="UP000254258"/>
    </source>
</evidence>
<comment type="caution">
    <text evidence="1">The sequence shown here is derived from an EMBL/GenBank/DDBJ whole genome shotgun (WGS) entry which is preliminary data.</text>
</comment>
<dbReference type="EMBL" id="QRBE01000003">
    <property type="protein sequence ID" value="RDS83044.1"/>
    <property type="molecule type" value="Genomic_DNA"/>
</dbReference>
<dbReference type="Proteomes" id="UP000254258">
    <property type="component" value="Unassembled WGS sequence"/>
</dbReference>
<gene>
    <name evidence="1" type="primary">hcp</name>
    <name evidence="1" type="ORF">DWU98_07900</name>
</gene>
<dbReference type="Pfam" id="PF05638">
    <property type="entry name" value="T6SS_HCP"/>
    <property type="match status" value="1"/>
</dbReference>
<dbReference type="OrthoDB" id="5674026at2"/>
<dbReference type="AlphaFoldDB" id="A0A370X3P8"/>
<dbReference type="SUPFAM" id="SSF141452">
    <property type="entry name" value="Hcp1-like"/>
    <property type="match status" value="1"/>
</dbReference>
<dbReference type="PANTHER" id="PTHR34319:SF6">
    <property type="entry name" value="MAJOR EXPORTED PROTEIN"/>
    <property type="match status" value="1"/>
</dbReference>
<reference evidence="1 2" key="1">
    <citation type="submission" date="2018-07" db="EMBL/GenBank/DDBJ databases">
        <title>Dyella monticola sp. nov. and Dyella psychrodurans sp. nov. isolated from monsoon evergreen broad-leaved forest soil of Dinghu Mountain, China.</title>
        <authorList>
            <person name="Gao Z."/>
            <person name="Qiu L."/>
        </authorList>
    </citation>
    <scope>NUCLEOTIDE SEQUENCE [LARGE SCALE GENOMIC DNA]</scope>
    <source>
        <strain evidence="1 2">4G-K06</strain>
    </source>
</reference>
<dbReference type="RefSeq" id="WP_115494990.1">
    <property type="nucleotide sequence ID" value="NZ_QRBE01000003.1"/>
</dbReference>
<dbReference type="InterPro" id="IPR036624">
    <property type="entry name" value="Hcp1-lik_sf"/>
</dbReference>
<keyword evidence="2" id="KW-1185">Reference proteome</keyword>
<evidence type="ECO:0000313" key="1">
    <source>
        <dbReference type="EMBL" id="RDS83044.1"/>
    </source>
</evidence>
<dbReference type="PANTHER" id="PTHR34319">
    <property type="entry name" value="MAJOR EXPORTED PROTEIN"/>
    <property type="match status" value="1"/>
</dbReference>
<proteinExistence type="predicted"/>
<accession>A0A370X3P8</accession>
<organism evidence="1 2">
    <name type="scientific">Dyella monticola</name>
    <dbReference type="NCBI Taxonomy" id="1927958"/>
    <lineage>
        <taxon>Bacteria</taxon>
        <taxon>Pseudomonadati</taxon>
        <taxon>Pseudomonadota</taxon>
        <taxon>Gammaproteobacteria</taxon>
        <taxon>Lysobacterales</taxon>
        <taxon>Rhodanobacteraceae</taxon>
        <taxon>Dyella</taxon>
    </lineage>
</organism>
<name>A0A370X3P8_9GAMM</name>
<dbReference type="NCBIfam" id="TIGR03344">
    <property type="entry name" value="VI_effect_Hcp1"/>
    <property type="match status" value="1"/>
</dbReference>
<protein>
    <submittedName>
        <fullName evidence="1">Type VI secretion system tube protein Hcp</fullName>
    </submittedName>
</protein>
<dbReference type="InterPro" id="IPR052947">
    <property type="entry name" value="T6SS_Hcp1_domain"/>
</dbReference>
<dbReference type="Gene3D" id="2.30.110.20">
    <property type="entry name" value="Hcp1-like"/>
    <property type="match status" value="1"/>
</dbReference>
<sequence length="177" mass="20019">MAIPLHLWLKDIDGSDIRGSSQVVGREGSIEVLSFKHGMHAPADSVTGRLLGTRLHMPLVIEKEIDRSSPILYMRLSRGDTLRSAEIKWYRVDEAGREVEYFNMTLRNVKIVAVTPQVHNIKDPSAQTKNHGEKLSLIDIEEWKDHDSIATKRGPPHMDDSVWRTNHPLGCVVILLI</sequence>